<dbReference type="PROSITE" id="PS51417">
    <property type="entry name" value="ARF"/>
    <property type="match status" value="1"/>
</dbReference>
<dbReference type="EMBL" id="KB201794">
    <property type="protein sequence ID" value="ESO94628.1"/>
    <property type="molecule type" value="Genomic_DNA"/>
</dbReference>
<dbReference type="InterPro" id="IPR027417">
    <property type="entry name" value="P-loop_NTPase"/>
</dbReference>
<name>V3ZT54_LOTGI</name>
<dbReference type="Pfam" id="PF00025">
    <property type="entry name" value="Arf"/>
    <property type="match status" value="1"/>
</dbReference>
<feature type="binding site" evidence="3">
    <location>
        <begin position="119"/>
        <end position="122"/>
    </location>
    <ligand>
        <name>GTP</name>
        <dbReference type="ChEBI" id="CHEBI:37565"/>
    </ligand>
</feature>
<feature type="binding site" evidence="4">
    <location>
        <position position="42"/>
    </location>
    <ligand>
        <name>Mg(2+)</name>
        <dbReference type="ChEBI" id="CHEBI:18420"/>
    </ligand>
</feature>
<dbReference type="AlphaFoldDB" id="V3ZT54"/>
<feature type="binding site" evidence="4">
    <location>
        <position position="13"/>
    </location>
    <ligand>
        <name>Mg(2+)</name>
        <dbReference type="ChEBI" id="CHEBI:18420"/>
    </ligand>
</feature>
<evidence type="ECO:0000256" key="4">
    <source>
        <dbReference type="PIRSR" id="PIRSR606689-2"/>
    </source>
</evidence>
<keyword evidence="4" id="KW-0460">Magnesium</keyword>
<keyword evidence="6" id="KW-1185">Reference proteome</keyword>
<dbReference type="Gene3D" id="3.40.50.300">
    <property type="entry name" value="P-loop containing nucleotide triphosphate hydrolases"/>
    <property type="match status" value="1"/>
</dbReference>
<dbReference type="SUPFAM" id="SSF52540">
    <property type="entry name" value="P-loop containing nucleoside triphosphate hydrolases"/>
    <property type="match status" value="1"/>
</dbReference>
<sequence length="184" mass="20353">MVLLVGPTSSGKTLMLKRLQCHNFTVKGGIENLDNVPSTIPTVGTNMVNVVTGRRTAEITVRELGGTMAPIWQKYYKDSYAIIFMIDISNRFQLSAACIQLLMLMSSPDTNIPIAIVFNKTDSLSIMSRSEIESVLRLDEILETATQKMTVFHVSAKTGKGLDGIVKWISENNIPDRANMEISQ</sequence>
<dbReference type="SMART" id="SM00177">
    <property type="entry name" value="ARF"/>
    <property type="match status" value="1"/>
</dbReference>
<dbReference type="RefSeq" id="XP_009054682.1">
    <property type="nucleotide sequence ID" value="XM_009056434.1"/>
</dbReference>
<proteinExistence type="predicted"/>
<feature type="binding site" evidence="3">
    <location>
        <position position="66"/>
    </location>
    <ligand>
        <name>GTP</name>
        <dbReference type="ChEBI" id="CHEBI:37565"/>
    </ligand>
</feature>
<evidence type="ECO:0008006" key="7">
    <source>
        <dbReference type="Google" id="ProtNLM"/>
    </source>
</evidence>
<keyword evidence="4" id="KW-0479">Metal-binding</keyword>
<dbReference type="OMA" id="PFLHQQT"/>
<accession>V3ZT54</accession>
<feature type="binding site" evidence="3">
    <location>
        <begin position="6"/>
        <end position="13"/>
    </location>
    <ligand>
        <name>GTP</name>
        <dbReference type="ChEBI" id="CHEBI:37565"/>
    </ligand>
</feature>
<keyword evidence="2 3" id="KW-0342">GTP-binding</keyword>
<dbReference type="CTD" id="20247409"/>
<dbReference type="GO" id="GO:0003924">
    <property type="term" value="F:GTPase activity"/>
    <property type="evidence" value="ECO:0007669"/>
    <property type="project" value="InterPro"/>
</dbReference>
<dbReference type="OrthoDB" id="365445at2759"/>
<protein>
    <recommendedName>
        <fullName evidence="7">ADP-ribosylation factor-like protein 16</fullName>
    </recommendedName>
</protein>
<dbReference type="InterPro" id="IPR006689">
    <property type="entry name" value="Small_GTPase_ARF/SAR"/>
</dbReference>
<dbReference type="GO" id="GO:0046872">
    <property type="term" value="F:metal ion binding"/>
    <property type="evidence" value="ECO:0007669"/>
    <property type="project" value="UniProtKB-KW"/>
</dbReference>
<evidence type="ECO:0000313" key="5">
    <source>
        <dbReference type="EMBL" id="ESO94628.1"/>
    </source>
</evidence>
<dbReference type="KEGG" id="lgi:LOTGIDRAFT_227376"/>
<organism evidence="5 6">
    <name type="scientific">Lottia gigantea</name>
    <name type="common">Giant owl limpet</name>
    <dbReference type="NCBI Taxonomy" id="225164"/>
    <lineage>
        <taxon>Eukaryota</taxon>
        <taxon>Metazoa</taxon>
        <taxon>Spiralia</taxon>
        <taxon>Lophotrochozoa</taxon>
        <taxon>Mollusca</taxon>
        <taxon>Gastropoda</taxon>
        <taxon>Patellogastropoda</taxon>
        <taxon>Lottioidea</taxon>
        <taxon>Lottiidae</taxon>
        <taxon>Lottia</taxon>
    </lineage>
</organism>
<reference evidence="5 6" key="1">
    <citation type="journal article" date="2013" name="Nature">
        <title>Insights into bilaterian evolution from three spiralian genomes.</title>
        <authorList>
            <person name="Simakov O."/>
            <person name="Marletaz F."/>
            <person name="Cho S.J."/>
            <person name="Edsinger-Gonzales E."/>
            <person name="Havlak P."/>
            <person name="Hellsten U."/>
            <person name="Kuo D.H."/>
            <person name="Larsson T."/>
            <person name="Lv J."/>
            <person name="Arendt D."/>
            <person name="Savage R."/>
            <person name="Osoegawa K."/>
            <person name="de Jong P."/>
            <person name="Grimwood J."/>
            <person name="Chapman J.A."/>
            <person name="Shapiro H."/>
            <person name="Aerts A."/>
            <person name="Otillar R.P."/>
            <person name="Terry A.Y."/>
            <person name="Boore J.L."/>
            <person name="Grigoriev I.V."/>
            <person name="Lindberg D.R."/>
            <person name="Seaver E.C."/>
            <person name="Weisblat D.A."/>
            <person name="Putnam N.H."/>
            <person name="Rokhsar D.S."/>
        </authorList>
    </citation>
    <scope>NUCLEOTIDE SEQUENCE [LARGE SCALE GENOMIC DNA]</scope>
</reference>
<dbReference type="GeneID" id="20247409"/>
<dbReference type="GO" id="GO:0005525">
    <property type="term" value="F:GTP binding"/>
    <property type="evidence" value="ECO:0007669"/>
    <property type="project" value="UniProtKB-KW"/>
</dbReference>
<dbReference type="HOGENOM" id="CLU_040729_14_1_1"/>
<evidence type="ECO:0000256" key="2">
    <source>
        <dbReference type="ARBA" id="ARBA00023134"/>
    </source>
</evidence>
<dbReference type="PANTHER" id="PTHR46688:SF1">
    <property type="entry name" value="ADP-RIBOSYLATION FACTOR-LIKE PROTEIN 16"/>
    <property type="match status" value="1"/>
</dbReference>
<gene>
    <name evidence="5" type="ORF">LOTGIDRAFT_227376</name>
</gene>
<dbReference type="PANTHER" id="PTHR46688">
    <property type="entry name" value="ADP-RIBOSYLATION FACTOR-LIKE PROTEIN 16"/>
    <property type="match status" value="1"/>
</dbReference>
<evidence type="ECO:0000256" key="3">
    <source>
        <dbReference type="PIRSR" id="PIRSR606689-1"/>
    </source>
</evidence>
<dbReference type="Proteomes" id="UP000030746">
    <property type="component" value="Unassembled WGS sequence"/>
</dbReference>
<evidence type="ECO:0000256" key="1">
    <source>
        <dbReference type="ARBA" id="ARBA00022741"/>
    </source>
</evidence>
<keyword evidence="1 3" id="KW-0547">Nucleotide-binding</keyword>
<evidence type="ECO:0000313" key="6">
    <source>
        <dbReference type="Proteomes" id="UP000030746"/>
    </source>
</evidence>